<gene>
    <name evidence="1" type="ORF">HB778_30040</name>
</gene>
<evidence type="ECO:0000313" key="2">
    <source>
        <dbReference type="Proteomes" id="UP000515465"/>
    </source>
</evidence>
<reference evidence="1" key="1">
    <citation type="journal article" date="2020" name="Mol. Plant Microbe Interact.">
        <title>Complete genome sequences of four natural Pseudomonas isolates that catabolize a wide range of aromatic compounds relevant to lignin valorization.</title>
        <authorList>
            <person name="Hatmaker E.A."/>
            <person name="Presle G."/>
            <person name="Cannon O."/>
            <person name="Guss A.M."/>
            <person name="Elkins J.G."/>
        </authorList>
    </citation>
    <scope>NUCLEOTIDE SEQUENCE</scope>
    <source>
        <strain evidence="1">583</strain>
    </source>
</reference>
<evidence type="ECO:0000313" key="1">
    <source>
        <dbReference type="EMBL" id="QND60316.1"/>
    </source>
</evidence>
<accession>A0A7G6T0N4</accession>
<dbReference type="RefSeq" id="WP_183459133.1">
    <property type="nucleotide sequence ID" value="NZ_CP050296.1"/>
</dbReference>
<organism evidence="1 2">
    <name type="scientific">Mesorhizobium huakuii</name>
    <dbReference type="NCBI Taxonomy" id="28104"/>
    <lineage>
        <taxon>Bacteria</taxon>
        <taxon>Pseudomonadati</taxon>
        <taxon>Pseudomonadota</taxon>
        <taxon>Alphaproteobacteria</taxon>
        <taxon>Hyphomicrobiales</taxon>
        <taxon>Phyllobacteriaceae</taxon>
        <taxon>Mesorhizobium</taxon>
    </lineage>
</organism>
<protein>
    <submittedName>
        <fullName evidence="1">Uncharacterized protein</fullName>
    </submittedName>
</protein>
<proteinExistence type="predicted"/>
<name>A0A7G6T0N4_9HYPH</name>
<dbReference type="Proteomes" id="UP000515465">
    <property type="component" value="Chromosome"/>
</dbReference>
<dbReference type="EMBL" id="CP050296">
    <property type="protein sequence ID" value="QND60316.1"/>
    <property type="molecule type" value="Genomic_DNA"/>
</dbReference>
<sequence length="63" mass="6694">MAVIVKSVAQVAPQPGVADKALDDARSPGGKPADALAEHAPRWFTQDLARIAAYLATRRRVTP</sequence>
<dbReference type="AlphaFoldDB" id="A0A7G6T0N4"/>